<dbReference type="AlphaFoldDB" id="W4KDU8"/>
<feature type="compositionally biased region" description="Acidic residues" evidence="1">
    <location>
        <begin position="934"/>
        <end position="983"/>
    </location>
</feature>
<gene>
    <name evidence="2" type="ORF">HETIRDRAFT_417380</name>
</gene>
<feature type="compositionally biased region" description="Basic and acidic residues" evidence="1">
    <location>
        <begin position="636"/>
        <end position="649"/>
    </location>
</feature>
<feature type="compositionally biased region" description="Basic and acidic residues" evidence="1">
    <location>
        <begin position="985"/>
        <end position="996"/>
    </location>
</feature>
<dbReference type="HOGENOM" id="CLU_002498_0_1_1"/>
<dbReference type="GeneID" id="20673400"/>
<evidence type="ECO:0000256" key="1">
    <source>
        <dbReference type="SAM" id="MobiDB-lite"/>
    </source>
</evidence>
<dbReference type="Pfam" id="PF18759">
    <property type="entry name" value="Plavaka"/>
    <property type="match status" value="1"/>
</dbReference>
<dbReference type="InterPro" id="IPR041078">
    <property type="entry name" value="Plavaka"/>
</dbReference>
<dbReference type="OrthoDB" id="2687259at2759"/>
<dbReference type="Proteomes" id="UP000030671">
    <property type="component" value="Unassembled WGS sequence"/>
</dbReference>
<feature type="region of interest" description="Disordered" evidence="1">
    <location>
        <begin position="925"/>
        <end position="1003"/>
    </location>
</feature>
<feature type="region of interest" description="Disordered" evidence="1">
    <location>
        <begin position="636"/>
        <end position="665"/>
    </location>
</feature>
<keyword evidence="3" id="KW-1185">Reference proteome</keyword>
<protein>
    <submittedName>
        <fullName evidence="2">Uncharacterized protein</fullName>
    </submittedName>
</protein>
<dbReference type="KEGG" id="hir:HETIRDRAFT_417380"/>
<reference evidence="2 3" key="1">
    <citation type="journal article" date="2012" name="New Phytol.">
        <title>Insight into trade-off between wood decay and parasitism from the genome of a fungal forest pathogen.</title>
        <authorList>
            <person name="Olson A."/>
            <person name="Aerts A."/>
            <person name="Asiegbu F."/>
            <person name="Belbahri L."/>
            <person name="Bouzid O."/>
            <person name="Broberg A."/>
            <person name="Canback B."/>
            <person name="Coutinho P.M."/>
            <person name="Cullen D."/>
            <person name="Dalman K."/>
            <person name="Deflorio G."/>
            <person name="van Diepen L.T."/>
            <person name="Dunand C."/>
            <person name="Duplessis S."/>
            <person name="Durling M."/>
            <person name="Gonthier P."/>
            <person name="Grimwood J."/>
            <person name="Fossdal C.G."/>
            <person name="Hansson D."/>
            <person name="Henrissat B."/>
            <person name="Hietala A."/>
            <person name="Himmelstrand K."/>
            <person name="Hoffmeister D."/>
            <person name="Hogberg N."/>
            <person name="James T.Y."/>
            <person name="Karlsson M."/>
            <person name="Kohler A."/>
            <person name="Kues U."/>
            <person name="Lee Y.H."/>
            <person name="Lin Y.C."/>
            <person name="Lind M."/>
            <person name="Lindquist E."/>
            <person name="Lombard V."/>
            <person name="Lucas S."/>
            <person name="Lunden K."/>
            <person name="Morin E."/>
            <person name="Murat C."/>
            <person name="Park J."/>
            <person name="Raffaello T."/>
            <person name="Rouze P."/>
            <person name="Salamov A."/>
            <person name="Schmutz J."/>
            <person name="Solheim H."/>
            <person name="Stahlberg J."/>
            <person name="Velez H."/>
            <person name="de Vries R.P."/>
            <person name="Wiebenga A."/>
            <person name="Woodward S."/>
            <person name="Yakovlev I."/>
            <person name="Garbelotto M."/>
            <person name="Martin F."/>
            <person name="Grigoriev I.V."/>
            <person name="Stenlid J."/>
        </authorList>
    </citation>
    <scope>NUCLEOTIDE SEQUENCE [LARGE SCALE GENOMIC DNA]</scope>
    <source>
        <strain evidence="2 3">TC 32-1</strain>
    </source>
</reference>
<dbReference type="EMBL" id="KI925457">
    <property type="protein sequence ID" value="ETW83490.1"/>
    <property type="molecule type" value="Genomic_DNA"/>
</dbReference>
<proteinExistence type="predicted"/>
<evidence type="ECO:0000313" key="3">
    <source>
        <dbReference type="Proteomes" id="UP000030671"/>
    </source>
</evidence>
<organism evidence="2 3">
    <name type="scientific">Heterobasidion irregulare (strain TC 32-1)</name>
    <dbReference type="NCBI Taxonomy" id="747525"/>
    <lineage>
        <taxon>Eukaryota</taxon>
        <taxon>Fungi</taxon>
        <taxon>Dikarya</taxon>
        <taxon>Basidiomycota</taxon>
        <taxon>Agaricomycotina</taxon>
        <taxon>Agaricomycetes</taxon>
        <taxon>Russulales</taxon>
        <taxon>Bondarzewiaceae</taxon>
        <taxon>Heterobasidion</taxon>
        <taxon>Heterobasidion annosum species complex</taxon>
    </lineage>
</organism>
<dbReference type="RefSeq" id="XP_009545736.1">
    <property type="nucleotide sequence ID" value="XM_009547441.1"/>
</dbReference>
<name>W4KDU8_HETIT</name>
<dbReference type="InParanoid" id="W4KDU8"/>
<sequence length="1003" mass="115344">MDRLAHSLGDSMRDGFSIKDFTKFNTARENERIDSYIANSSSPFNEGEGWHQSSVKIRLPADKVKTPEDQAPEFEVKGVWHRNIVDIIKTVYSDSTTFSTLHATPFQQFWKPFKNSKPERVHSEIYCSHSMLEADEEIQKLPREPDDKLERIVTPLMLWSDATHLANFGTASLWPFYSFFGSQSKYTRAKPTAYACHHLAYIPSLPDIIQDFYRSFFGKSATAETLTHCKRELIHAIWILLLDNDFMEAYTHGIVIRCGDGIMRRVFPRFFTYSADYPEKVILASIKYLAKCPCPRCLVEKNKVVHMGMKSDMKTRCKDREDDVQRQQNVETARRLIYEFGVPLKADRLKTVLGERSLVPTRNAFSMKLARFGFDFHSMFVVDLLHEVELGVWKATFTHLMRVLQAAADDAIQKLNQRYRAVPTFGRSTIRRFHRNASAMRKLAAIMSHIGITSLSQCAMPVFEGLLPARHDAIVANLLFDLATWHAYAKLRLHTGTSLGFFATATLMLGAAMRRFVKKTCAAYDTRELPHEMAARGRRKAAMIKKGLDSGKNISATTFASEKLRKIFNLVTYKYHALGDYVGMIVRFGTTDSYSTQVGELAHKVVKRRYDRTNKNNFVPQLARHDARERLLHKVAKRSDEHRRRELARTRTQKRKRPERLPLSDPTAHYHIAVSTRKHLNVRSWIHDHSGDPALKEFLPRLKDHLLARVLGLAYDGDEREFSDEDRDNITIVNDRLYQHSVLRINYTSYDMRRQQDSINTRTQADVMVLSQEDGTPDNPMHPYWYAHVVGVFHCMVHHRGHSSEPKRMDFLWVRWFGLDTDAPGGWDRKRLHSVAFIPEDDPAMFGFLDPKEIIRGVHLIPAFARGHTSERLGPSIARQPAENDEDWEGYYINMFVDRDMFMRFRGGGIGHKGTWHLNTSLLRDGQSAQVPEEPSDEGVDEQGGAEDDDSEEESEEEEGEDGLLTEEEEEEEDSDDDPDPLPEGDGRERDERVLAEEGYGEF</sequence>
<evidence type="ECO:0000313" key="2">
    <source>
        <dbReference type="EMBL" id="ETW83490.1"/>
    </source>
</evidence>
<accession>W4KDU8</accession>
<dbReference type="STRING" id="747525.W4KDU8"/>
<dbReference type="eggNOG" id="ENOG502SKHB">
    <property type="taxonomic scope" value="Eukaryota"/>
</dbReference>